<dbReference type="InterPro" id="IPR008775">
    <property type="entry name" value="Phytyl_CoA_dOase-like"/>
</dbReference>
<comment type="caution">
    <text evidence="2">The sequence shown here is derived from an EMBL/GenBank/DDBJ whole genome shotgun (WGS) entry which is preliminary data.</text>
</comment>
<dbReference type="GO" id="GO:0005506">
    <property type="term" value="F:iron ion binding"/>
    <property type="evidence" value="ECO:0007669"/>
    <property type="project" value="UniProtKB-ARBA"/>
</dbReference>
<dbReference type="AlphaFoldDB" id="A0A3B0CGB1"/>
<dbReference type="EMBL" id="RBCJ01000001">
    <property type="protein sequence ID" value="RKN83319.1"/>
    <property type="molecule type" value="Genomic_DNA"/>
</dbReference>
<accession>A0A3B0CGB1</accession>
<evidence type="ECO:0000256" key="1">
    <source>
        <dbReference type="ARBA" id="ARBA00001954"/>
    </source>
</evidence>
<dbReference type="Pfam" id="PF05721">
    <property type="entry name" value="PhyH"/>
    <property type="match status" value="1"/>
</dbReference>
<organism evidence="2 3">
    <name type="scientific">Ulvibacterium marinum</name>
    <dbReference type="NCBI Taxonomy" id="2419782"/>
    <lineage>
        <taxon>Bacteria</taxon>
        <taxon>Pseudomonadati</taxon>
        <taxon>Bacteroidota</taxon>
        <taxon>Flavobacteriia</taxon>
        <taxon>Flavobacteriales</taxon>
        <taxon>Flavobacteriaceae</taxon>
        <taxon>Ulvibacterium</taxon>
    </lineage>
</organism>
<evidence type="ECO:0000313" key="2">
    <source>
        <dbReference type="EMBL" id="RKN83319.1"/>
    </source>
</evidence>
<sequence>MLTKQEIDFLDNNGYLNLGQLLIPEQVIQINDRLAELLQLEGDNAGSELGKSKYIRHPKEEGTDRLADLVNKGSVFDIFYTHPRVLSGIEAVLGQTYKLSSLNYRAAKPGKGQQRLHVDWKNAVASGSFKVCNSIWLLDDFTEHNGSTRIVPKTHKSSILPEEAMSDPNDEHPDEIRIMAPAGSVFIFNSHVWHGGTTNQTSHDRRSIHSYFCTRDQPQQIDQRKCITREVLQRIGEKGKYILDV</sequence>
<dbReference type="SUPFAM" id="SSF51197">
    <property type="entry name" value="Clavaminate synthase-like"/>
    <property type="match status" value="1"/>
</dbReference>
<reference evidence="2 3" key="1">
    <citation type="submission" date="2018-10" db="EMBL/GenBank/DDBJ databases">
        <title>Ulvibacterium marinum gen. nov., sp. nov., a novel marine bacterium of the family Flavobacteriaceae, isolated from a culture of the green alga Ulva prolifera.</title>
        <authorList>
            <person name="Zhang Z."/>
        </authorList>
    </citation>
    <scope>NUCLEOTIDE SEQUENCE [LARGE SCALE GENOMIC DNA]</scope>
    <source>
        <strain evidence="2 3">CCMM003</strain>
    </source>
</reference>
<dbReference type="OrthoDB" id="976214at2"/>
<evidence type="ECO:0000313" key="3">
    <source>
        <dbReference type="Proteomes" id="UP000276603"/>
    </source>
</evidence>
<dbReference type="RefSeq" id="WP_120710526.1">
    <property type="nucleotide sequence ID" value="NZ_RBCJ01000001.1"/>
</dbReference>
<protein>
    <submittedName>
        <fullName evidence="2">Phytanoyl-CoA dioxygenase</fullName>
    </submittedName>
</protein>
<name>A0A3B0CGB1_9FLAO</name>
<dbReference type="PANTHER" id="PTHR20883:SF48">
    <property type="entry name" value="ECTOINE DIOXYGENASE"/>
    <property type="match status" value="1"/>
</dbReference>
<dbReference type="Proteomes" id="UP000276603">
    <property type="component" value="Unassembled WGS sequence"/>
</dbReference>
<comment type="cofactor">
    <cofactor evidence="1">
        <name>Fe(2+)</name>
        <dbReference type="ChEBI" id="CHEBI:29033"/>
    </cofactor>
</comment>
<gene>
    <name evidence="2" type="ORF">D7Z94_05700</name>
</gene>
<keyword evidence="2" id="KW-0223">Dioxygenase</keyword>
<dbReference type="Gene3D" id="2.60.120.620">
    <property type="entry name" value="q2cbj1_9rhob like domain"/>
    <property type="match status" value="1"/>
</dbReference>
<dbReference type="GO" id="GO:0016706">
    <property type="term" value="F:2-oxoglutarate-dependent dioxygenase activity"/>
    <property type="evidence" value="ECO:0007669"/>
    <property type="project" value="UniProtKB-ARBA"/>
</dbReference>
<keyword evidence="3" id="KW-1185">Reference proteome</keyword>
<proteinExistence type="predicted"/>
<dbReference type="PANTHER" id="PTHR20883">
    <property type="entry name" value="PHYTANOYL-COA DIOXYGENASE DOMAIN CONTAINING 1"/>
    <property type="match status" value="1"/>
</dbReference>
<keyword evidence="2" id="KW-0560">Oxidoreductase</keyword>